<protein>
    <submittedName>
        <fullName evidence="1">Uncharacterized protein</fullName>
    </submittedName>
</protein>
<keyword evidence="2" id="KW-1185">Reference proteome</keyword>
<reference evidence="1 2" key="1">
    <citation type="submission" date="2020-07" db="EMBL/GenBank/DDBJ databases">
        <title>Genomic Encyclopedia of Type Strains, Phase IV (KMG-IV): sequencing the most valuable type-strain genomes for metagenomic binning, comparative biology and taxonomic classification.</title>
        <authorList>
            <person name="Goeker M."/>
        </authorList>
    </citation>
    <scope>NUCLEOTIDE SEQUENCE [LARGE SCALE GENOMIC DNA]</scope>
    <source>
        <strain evidence="1 2">DSM 45533</strain>
    </source>
</reference>
<proteinExistence type="predicted"/>
<name>A0A7W0HNR8_9ACTN</name>
<sequence>MTPDDPERRELLLDAARHVVSDPCPSPRGLSGRLPYPWG</sequence>
<comment type="caution">
    <text evidence="1">The sequence shown here is derived from an EMBL/GenBank/DDBJ whole genome shotgun (WGS) entry which is preliminary data.</text>
</comment>
<gene>
    <name evidence="1" type="ORF">HNR30_001161</name>
</gene>
<dbReference type="Proteomes" id="UP000530928">
    <property type="component" value="Unassembled WGS sequence"/>
</dbReference>
<accession>A0A7W0HNR8</accession>
<organism evidence="1 2">
    <name type="scientific">Nonomuraea soli</name>
    <dbReference type="NCBI Taxonomy" id="1032476"/>
    <lineage>
        <taxon>Bacteria</taxon>
        <taxon>Bacillati</taxon>
        <taxon>Actinomycetota</taxon>
        <taxon>Actinomycetes</taxon>
        <taxon>Streptosporangiales</taxon>
        <taxon>Streptosporangiaceae</taxon>
        <taxon>Nonomuraea</taxon>
    </lineage>
</organism>
<dbReference type="EMBL" id="JACDUR010000001">
    <property type="protein sequence ID" value="MBA2889826.1"/>
    <property type="molecule type" value="Genomic_DNA"/>
</dbReference>
<evidence type="ECO:0000313" key="1">
    <source>
        <dbReference type="EMBL" id="MBA2889826.1"/>
    </source>
</evidence>
<dbReference type="AlphaFoldDB" id="A0A7W0HNR8"/>
<evidence type="ECO:0000313" key="2">
    <source>
        <dbReference type="Proteomes" id="UP000530928"/>
    </source>
</evidence>